<feature type="signal peptide" evidence="2">
    <location>
        <begin position="1"/>
        <end position="28"/>
    </location>
</feature>
<dbReference type="InterPro" id="IPR019079">
    <property type="entry name" value="Capsule_synth_CapA"/>
</dbReference>
<organism evidence="4 5">
    <name type="scientific">Undibacterium cyanobacteriorum</name>
    <dbReference type="NCBI Taxonomy" id="3073561"/>
    <lineage>
        <taxon>Bacteria</taxon>
        <taxon>Pseudomonadati</taxon>
        <taxon>Pseudomonadota</taxon>
        <taxon>Betaproteobacteria</taxon>
        <taxon>Burkholderiales</taxon>
        <taxon>Oxalobacteraceae</taxon>
        <taxon>Undibacterium</taxon>
    </lineage>
</organism>
<evidence type="ECO:0000313" key="5">
    <source>
        <dbReference type="Proteomes" id="UP001181355"/>
    </source>
</evidence>
<keyword evidence="4" id="KW-0378">Hydrolase</keyword>
<protein>
    <submittedName>
        <fullName evidence="4">CapA family protein</fullName>
        <ecNumber evidence="4">3.1.-.-</ecNumber>
    </submittedName>
</protein>
<reference evidence="4" key="1">
    <citation type="submission" date="2023-09" db="EMBL/GenBank/DDBJ databases">
        <title>Undibacterium sp. 20NA77.5 isolated from freshwater.</title>
        <authorList>
            <person name="Le V."/>
            <person name="Ko S.-R."/>
            <person name="Ahn C.-Y."/>
            <person name="Oh H.-M."/>
        </authorList>
    </citation>
    <scope>NUCLEOTIDE SEQUENCE</scope>
    <source>
        <strain evidence="4">20NA77.5</strain>
    </source>
</reference>
<feature type="chain" id="PRO_5046881326" evidence="2">
    <location>
        <begin position="29"/>
        <end position="340"/>
    </location>
</feature>
<dbReference type="PANTHER" id="PTHR33393">
    <property type="entry name" value="POLYGLUTAMINE SYNTHESIS ACCESSORY PROTEIN RV0574C-RELATED"/>
    <property type="match status" value="1"/>
</dbReference>
<dbReference type="PANTHER" id="PTHR33393:SF13">
    <property type="entry name" value="PGA BIOSYNTHESIS PROTEIN CAPA"/>
    <property type="match status" value="1"/>
</dbReference>
<accession>A0ABY9RE72</accession>
<dbReference type="SMART" id="SM00854">
    <property type="entry name" value="PGA_cap"/>
    <property type="match status" value="1"/>
</dbReference>
<dbReference type="Gene3D" id="3.60.21.10">
    <property type="match status" value="1"/>
</dbReference>
<sequence length="340" mass="37696">MQARFKRATFFCIAVATLLASLISSAHAATSNQIKSEKSLSLVFVGDIVLDGKAGEHIQRGADPFKGVKRIFESADLRIANLECVVALQGEVVDKNFNFRAHPRTLPYLAKYVDAVSIANNHSGDFGPKAFSEMLTHLQQHQIGFFGGGNDLQQAHKPFIIEKNGYRIALLGYNEFMPRSFEATAKDAGVAWSEDEQVAADIRDARSVYSADIVIPFMHWGWENELRSGPRQRALARKMIDAGADAVIGGHPHVIQDTEEYKGKPIIYSLGNFMIDAMDNANQARGWAVRLELKGTSVQRWQTQLIQLDEEGIPNSTDELSACWSKEKGLQTQCKPFVAK</sequence>
<feature type="domain" description="Capsule synthesis protein CapA" evidence="3">
    <location>
        <begin position="41"/>
        <end position="277"/>
    </location>
</feature>
<name>A0ABY9RE72_9BURK</name>
<dbReference type="InterPro" id="IPR029052">
    <property type="entry name" value="Metallo-depent_PP-like"/>
</dbReference>
<evidence type="ECO:0000259" key="3">
    <source>
        <dbReference type="SMART" id="SM00854"/>
    </source>
</evidence>
<dbReference type="EMBL" id="CP133720">
    <property type="protein sequence ID" value="WMW79168.1"/>
    <property type="molecule type" value="Genomic_DNA"/>
</dbReference>
<dbReference type="EC" id="3.1.-.-" evidence="4"/>
<keyword evidence="5" id="KW-1185">Reference proteome</keyword>
<gene>
    <name evidence="4" type="ORF">RF679_10955</name>
</gene>
<dbReference type="SUPFAM" id="SSF56300">
    <property type="entry name" value="Metallo-dependent phosphatases"/>
    <property type="match status" value="1"/>
</dbReference>
<dbReference type="CDD" id="cd07381">
    <property type="entry name" value="MPP_CapA"/>
    <property type="match status" value="1"/>
</dbReference>
<evidence type="ECO:0000256" key="1">
    <source>
        <dbReference type="ARBA" id="ARBA00005662"/>
    </source>
</evidence>
<proteinExistence type="inferred from homology"/>
<dbReference type="InterPro" id="IPR052169">
    <property type="entry name" value="CW_Biosynth-Accessory"/>
</dbReference>
<dbReference type="GO" id="GO:0016787">
    <property type="term" value="F:hydrolase activity"/>
    <property type="evidence" value="ECO:0007669"/>
    <property type="project" value="UniProtKB-KW"/>
</dbReference>
<dbReference type="RefSeq" id="WP_309480667.1">
    <property type="nucleotide sequence ID" value="NZ_CP133720.1"/>
</dbReference>
<dbReference type="Proteomes" id="UP001181355">
    <property type="component" value="Chromosome"/>
</dbReference>
<comment type="similarity">
    <text evidence="1">Belongs to the CapA family.</text>
</comment>
<keyword evidence="2" id="KW-0732">Signal</keyword>
<evidence type="ECO:0000256" key="2">
    <source>
        <dbReference type="SAM" id="SignalP"/>
    </source>
</evidence>
<evidence type="ECO:0000313" key="4">
    <source>
        <dbReference type="EMBL" id="WMW79168.1"/>
    </source>
</evidence>
<dbReference type="Pfam" id="PF09587">
    <property type="entry name" value="PGA_cap"/>
    <property type="match status" value="1"/>
</dbReference>